<keyword evidence="3" id="KW-1185">Reference proteome</keyword>
<evidence type="ECO:0000256" key="1">
    <source>
        <dbReference type="SAM" id="MobiDB-lite"/>
    </source>
</evidence>
<gene>
    <name evidence="2" type="ORF">PI95_026100</name>
</gene>
<dbReference type="AlphaFoldDB" id="A0A846HGY0"/>
<name>A0A846HGY0_9CYAN</name>
<accession>A0A846HGY0</accession>
<evidence type="ECO:0000313" key="3">
    <source>
        <dbReference type="Proteomes" id="UP000031549"/>
    </source>
</evidence>
<dbReference type="Proteomes" id="UP000031549">
    <property type="component" value="Unassembled WGS sequence"/>
</dbReference>
<sequence length="45" mass="4855">MGTRGQGEDTSVRGWRSEERVRGQGDKGKGGRGSKKSDKTGQPYS</sequence>
<comment type="caution">
    <text evidence="2">The sequence shown here is derived from an EMBL/GenBank/DDBJ whole genome shotgun (WGS) entry which is preliminary data.</text>
</comment>
<dbReference type="RefSeq" id="WP_163519208.1">
    <property type="nucleotide sequence ID" value="NZ_JTCM02000088.1"/>
</dbReference>
<reference evidence="2 3" key="1">
    <citation type="journal article" date="2015" name="Genome Announc.">
        <title>Draft Genome Sequence of Cyanobacterium Hassallia byssoidea Strain VB512170, Isolated from Monuments in India.</title>
        <authorList>
            <person name="Singh D."/>
            <person name="Chandrababunaidu M.M."/>
            <person name="Panda A."/>
            <person name="Sen D."/>
            <person name="Bhattacharyya S."/>
            <person name="Adhikary S.P."/>
            <person name="Tripathy S."/>
        </authorList>
    </citation>
    <scope>NUCLEOTIDE SEQUENCE [LARGE SCALE GENOMIC DNA]</scope>
    <source>
        <strain evidence="2 3">VB512170</strain>
    </source>
</reference>
<feature type="compositionally biased region" description="Basic and acidic residues" evidence="1">
    <location>
        <begin position="1"/>
        <end position="39"/>
    </location>
</feature>
<protein>
    <submittedName>
        <fullName evidence="2">Uncharacterized protein</fullName>
    </submittedName>
</protein>
<proteinExistence type="predicted"/>
<dbReference type="EMBL" id="JTCM02000088">
    <property type="protein sequence ID" value="NEU75934.1"/>
    <property type="molecule type" value="Genomic_DNA"/>
</dbReference>
<organism evidence="2 3">
    <name type="scientific">Hassallia byssoidea VB512170</name>
    <dbReference type="NCBI Taxonomy" id="1304833"/>
    <lineage>
        <taxon>Bacteria</taxon>
        <taxon>Bacillati</taxon>
        <taxon>Cyanobacteriota</taxon>
        <taxon>Cyanophyceae</taxon>
        <taxon>Nostocales</taxon>
        <taxon>Tolypothrichaceae</taxon>
        <taxon>Hassallia</taxon>
    </lineage>
</organism>
<evidence type="ECO:0000313" key="2">
    <source>
        <dbReference type="EMBL" id="NEU75934.1"/>
    </source>
</evidence>
<feature type="region of interest" description="Disordered" evidence="1">
    <location>
        <begin position="1"/>
        <end position="45"/>
    </location>
</feature>